<sequence length="243" mass="27486">MNNFSKQVTDFWNEEMNGDLWYEDDSFTLMINEDLEEDGQIMLLESADKQRVNAVITSAIMKRIGLMVNDSLSESVFLQLLKDAGISLHGADYIYYYQEENKKKLLETASIETIRLLNASDAEAFEYFVSLASEQDLDDAYVELDHWVVFGSFEDGKLVSAASMYPWGDDVKIADLGVLTLPDYRGKGHARNLVHTICKYTLRQGYEPQYRCQIDNHASVALAAASGLTLYGKWDLIASDCII</sequence>
<keyword evidence="3" id="KW-1185">Reference proteome</keyword>
<reference evidence="2 3" key="1">
    <citation type="submission" date="2016-06" db="EMBL/GenBank/DDBJ databases">
        <title>Revisiting the taxonomy of the Elizabethkingia Genus based on Whole-Genome Sequencing, Optical Mapping, and MALDI-TOF.</title>
        <authorList>
            <person name="Nicholson A.C."/>
        </authorList>
    </citation>
    <scope>NUCLEOTIDE SEQUENCE [LARGE SCALE GENOMIC DNA]</scope>
    <source>
        <strain evidence="2 3">G4070</strain>
    </source>
</reference>
<protein>
    <submittedName>
        <fullName evidence="2">Acetyltransferase</fullName>
    </submittedName>
</protein>
<dbReference type="InterPro" id="IPR016181">
    <property type="entry name" value="Acyl_CoA_acyltransferase"/>
</dbReference>
<organism evidence="2 3">
    <name type="scientific">Elizabethkingia occulta</name>
    <dbReference type="NCBI Taxonomy" id="1867263"/>
    <lineage>
        <taxon>Bacteria</taxon>
        <taxon>Pseudomonadati</taxon>
        <taxon>Bacteroidota</taxon>
        <taxon>Flavobacteriia</taxon>
        <taxon>Flavobacteriales</taxon>
        <taxon>Weeksellaceae</taxon>
        <taxon>Elizabethkingia</taxon>
    </lineage>
</organism>
<dbReference type="InterPro" id="IPR000182">
    <property type="entry name" value="GNAT_dom"/>
</dbReference>
<dbReference type="SUPFAM" id="SSF55729">
    <property type="entry name" value="Acyl-CoA N-acyltransferases (Nat)"/>
    <property type="match status" value="1"/>
</dbReference>
<name>A0A1T3MBS7_9FLAO</name>
<dbReference type="GO" id="GO:0016747">
    <property type="term" value="F:acyltransferase activity, transferring groups other than amino-acyl groups"/>
    <property type="evidence" value="ECO:0007669"/>
    <property type="project" value="InterPro"/>
</dbReference>
<comment type="caution">
    <text evidence="2">The sequence shown here is derived from an EMBL/GenBank/DDBJ whole genome shotgun (WGS) entry which is preliminary data.</text>
</comment>
<dbReference type="RefSeq" id="WP_078772781.1">
    <property type="nucleotide sequence ID" value="NZ_CBCSBR010000004.1"/>
</dbReference>
<keyword evidence="2" id="KW-0808">Transferase</keyword>
<evidence type="ECO:0000313" key="3">
    <source>
        <dbReference type="Proteomes" id="UP000190813"/>
    </source>
</evidence>
<dbReference type="CDD" id="cd04301">
    <property type="entry name" value="NAT_SF"/>
    <property type="match status" value="1"/>
</dbReference>
<dbReference type="Pfam" id="PF00583">
    <property type="entry name" value="Acetyltransf_1"/>
    <property type="match status" value="1"/>
</dbReference>
<dbReference type="PROSITE" id="PS51186">
    <property type="entry name" value="GNAT"/>
    <property type="match status" value="1"/>
</dbReference>
<dbReference type="Proteomes" id="UP000190813">
    <property type="component" value="Unassembled WGS sequence"/>
</dbReference>
<dbReference type="AlphaFoldDB" id="A0A1T3MBS7"/>
<accession>A0A1T3MBS7</accession>
<feature type="domain" description="N-acetyltransferase" evidence="1">
    <location>
        <begin position="112"/>
        <end position="243"/>
    </location>
</feature>
<dbReference type="EMBL" id="MAHX01000018">
    <property type="protein sequence ID" value="OPC62063.1"/>
    <property type="molecule type" value="Genomic_DNA"/>
</dbReference>
<evidence type="ECO:0000313" key="2">
    <source>
        <dbReference type="EMBL" id="OPC62063.1"/>
    </source>
</evidence>
<dbReference type="Gene3D" id="3.40.630.30">
    <property type="match status" value="1"/>
</dbReference>
<proteinExistence type="predicted"/>
<gene>
    <name evidence="2" type="ORF">BAZ10_09370</name>
</gene>
<evidence type="ECO:0000259" key="1">
    <source>
        <dbReference type="PROSITE" id="PS51186"/>
    </source>
</evidence>